<protein>
    <submittedName>
        <fullName evidence="3">Glycosyltransferase family 4 protein</fullName>
    </submittedName>
</protein>
<keyword evidence="4" id="KW-1185">Reference proteome</keyword>
<dbReference type="Pfam" id="PF00534">
    <property type="entry name" value="Glycos_transf_1"/>
    <property type="match status" value="1"/>
</dbReference>
<dbReference type="RefSeq" id="WP_265787179.1">
    <property type="nucleotide sequence ID" value="NZ_BAABRS010000001.1"/>
</dbReference>
<proteinExistence type="predicted"/>
<evidence type="ECO:0000259" key="2">
    <source>
        <dbReference type="Pfam" id="PF13579"/>
    </source>
</evidence>
<evidence type="ECO:0000259" key="1">
    <source>
        <dbReference type="Pfam" id="PF00534"/>
    </source>
</evidence>
<accession>A0ABT3PV55</accession>
<feature type="domain" description="Glycosyl transferase family 1" evidence="1">
    <location>
        <begin position="219"/>
        <end position="380"/>
    </location>
</feature>
<reference evidence="3 4" key="1">
    <citation type="submission" date="2021-11" db="EMBL/GenBank/DDBJ databases">
        <title>Aliifidinibius sp. nov., a new bacterium isolated from saline soil.</title>
        <authorList>
            <person name="Galisteo C."/>
            <person name="De La Haba R."/>
            <person name="Sanchez-Porro C."/>
            <person name="Ventosa A."/>
        </authorList>
    </citation>
    <scope>NUCLEOTIDE SEQUENCE [LARGE SCALE GENOMIC DNA]</scope>
    <source>
        <strain evidence="3 4">KACC 190600</strain>
    </source>
</reference>
<dbReference type="Pfam" id="PF13579">
    <property type="entry name" value="Glyco_trans_4_4"/>
    <property type="match status" value="1"/>
</dbReference>
<name>A0ABT3PV55_9BACT</name>
<dbReference type="EMBL" id="JAJNDC010000001">
    <property type="protein sequence ID" value="MCW9711726.1"/>
    <property type="molecule type" value="Genomic_DNA"/>
</dbReference>
<dbReference type="SUPFAM" id="SSF53756">
    <property type="entry name" value="UDP-Glycosyltransferase/glycogen phosphorylase"/>
    <property type="match status" value="1"/>
</dbReference>
<gene>
    <name evidence="3" type="ORF">LQ318_02310</name>
</gene>
<sequence>MNILFITDNFPPEVNAPATRTYEHCKKWVELGAEVTVITCAPNFPHGEVYEGYRNKLYDEEQVDGIRVIRVWSYITANEGTISRIIDYLSFALTSFWVGLFQKTDVIIATSPQFFTTWSAFALSKLKRKPWIFELRDLWPESIKAVGAMKDGWLLSLLEKIELFLYRDADLVIPNTPAFKTNLTERGIDPDKIRVIPNGANTDLFGPRPKDKGIVKQLDLENKFLVGYLGTHGMAHGLNFILNAAADIQDENIHFLFIGDGSEKDALVKQAVDLGLENVTFHEPIPKEKVPAYLSVFDISLVPLKKNDTFKTVIPSKIFEAAAMHKPILLGVEGQAEELVKNYKIGLCFEPENKNNFLEKLYILNTQNGLSSDIEKNAKKFIRHFSRENLAEEMLEIVKSTT</sequence>
<evidence type="ECO:0000313" key="3">
    <source>
        <dbReference type="EMBL" id="MCW9711726.1"/>
    </source>
</evidence>
<evidence type="ECO:0000313" key="4">
    <source>
        <dbReference type="Proteomes" id="UP001207337"/>
    </source>
</evidence>
<dbReference type="InterPro" id="IPR028098">
    <property type="entry name" value="Glyco_trans_4-like_N"/>
</dbReference>
<dbReference type="InterPro" id="IPR001296">
    <property type="entry name" value="Glyco_trans_1"/>
</dbReference>
<dbReference type="PANTHER" id="PTHR45947:SF3">
    <property type="entry name" value="SULFOQUINOVOSYL TRANSFERASE SQD2"/>
    <property type="match status" value="1"/>
</dbReference>
<dbReference type="CDD" id="cd03794">
    <property type="entry name" value="GT4_WbuB-like"/>
    <property type="match status" value="1"/>
</dbReference>
<dbReference type="InterPro" id="IPR050194">
    <property type="entry name" value="Glycosyltransferase_grp1"/>
</dbReference>
<dbReference type="PANTHER" id="PTHR45947">
    <property type="entry name" value="SULFOQUINOVOSYL TRANSFERASE SQD2"/>
    <property type="match status" value="1"/>
</dbReference>
<feature type="domain" description="Glycosyltransferase subfamily 4-like N-terminal" evidence="2">
    <location>
        <begin position="17"/>
        <end position="199"/>
    </location>
</feature>
<comment type="caution">
    <text evidence="3">The sequence shown here is derived from an EMBL/GenBank/DDBJ whole genome shotgun (WGS) entry which is preliminary data.</text>
</comment>
<dbReference type="Gene3D" id="3.40.50.2000">
    <property type="entry name" value="Glycogen Phosphorylase B"/>
    <property type="match status" value="2"/>
</dbReference>
<organism evidence="3 4">
    <name type="scientific">Fodinibius salicampi</name>
    <dbReference type="NCBI Taxonomy" id="1920655"/>
    <lineage>
        <taxon>Bacteria</taxon>
        <taxon>Pseudomonadati</taxon>
        <taxon>Balneolota</taxon>
        <taxon>Balneolia</taxon>
        <taxon>Balneolales</taxon>
        <taxon>Balneolaceae</taxon>
        <taxon>Fodinibius</taxon>
    </lineage>
</organism>
<dbReference type="Proteomes" id="UP001207337">
    <property type="component" value="Unassembled WGS sequence"/>
</dbReference>